<gene>
    <name evidence="3" type="ORF">FOJ82_07340</name>
</gene>
<evidence type="ECO:0000256" key="1">
    <source>
        <dbReference type="ARBA" id="ARBA00008520"/>
    </source>
</evidence>
<name>A0A553K2H3_9ACTN</name>
<dbReference type="Gene3D" id="3.40.190.10">
    <property type="entry name" value="Periplasmic binding protein-like II"/>
    <property type="match status" value="2"/>
</dbReference>
<dbReference type="InterPro" id="IPR050490">
    <property type="entry name" value="Bact_solute-bd_prot1"/>
</dbReference>
<organism evidence="3 4">
    <name type="scientific">Tessaracoccus rhinocerotis</name>
    <dbReference type="NCBI Taxonomy" id="1689449"/>
    <lineage>
        <taxon>Bacteria</taxon>
        <taxon>Bacillati</taxon>
        <taxon>Actinomycetota</taxon>
        <taxon>Actinomycetes</taxon>
        <taxon>Propionibacteriales</taxon>
        <taxon>Propionibacteriaceae</taxon>
        <taxon>Tessaracoccus</taxon>
    </lineage>
</organism>
<keyword evidence="2" id="KW-0813">Transport</keyword>
<dbReference type="PROSITE" id="PS51318">
    <property type="entry name" value="TAT"/>
    <property type="match status" value="1"/>
</dbReference>
<dbReference type="AlphaFoldDB" id="A0A553K2H3"/>
<reference evidence="3 4" key="1">
    <citation type="submission" date="2019-07" db="EMBL/GenBank/DDBJ databases">
        <authorList>
            <person name="Zhou L.-Y."/>
        </authorList>
    </citation>
    <scope>NUCLEOTIDE SEQUENCE [LARGE SCALE GENOMIC DNA]</scope>
    <source>
        <strain evidence="3 4">YIM 101269</strain>
    </source>
</reference>
<comment type="caution">
    <text evidence="3">The sequence shown here is derived from an EMBL/GenBank/DDBJ whole genome shotgun (WGS) entry which is preliminary data.</text>
</comment>
<proteinExistence type="inferred from homology"/>
<dbReference type="OrthoDB" id="8663148at2"/>
<dbReference type="SUPFAM" id="SSF53850">
    <property type="entry name" value="Periplasmic binding protein-like II"/>
    <property type="match status" value="1"/>
</dbReference>
<comment type="similarity">
    <text evidence="1">Belongs to the bacterial solute-binding protein 1 family.</text>
</comment>
<dbReference type="Pfam" id="PF01547">
    <property type="entry name" value="SBP_bac_1"/>
    <property type="match status" value="1"/>
</dbReference>
<sequence>METMNLTRRGFTTLAAAAVGATVVGCGSNTDPDAPGDSQAAGDKFTYWSMWTEGEDQQKVLASEIENFTKETGIEVEVQWSGREVLTQVVPRLNAGNPPDLVDNGSPDFISRLGVDNLMDLSDVYDMDIPGEDGKKVSDVVPEALMASMLKEGGEPFLVPYEVIGATLWFNANVTPQFEDAPPQSWEEFMAALDELKAAGRTPLALDGDIADYCAYWVEWGVLRAGGPGALTGAAQDPTGARFSDPAWVVATDNVEKLVQGGYFPEGFRGSKFPTQQASWADQTSKTDLILMGSWLPSEASGSLEKSGGDPSSIAFGSFPFPSVGENLGEGLVEAQPIGFAIPEKARQAAAAKQFVAYFMHKDRIARIASEAKNLTPRTDVEPPAELAGFAEEYGNAKTTVLFTDGVGTAEPKWVTDIWQPAIGKLFDGNLTGDAFRQELADKTVEYHKNG</sequence>
<dbReference type="PANTHER" id="PTHR43649:SF29">
    <property type="entry name" value="OSMOPROTECTIVE COMPOUNDS-BINDING PROTEIN GGTB"/>
    <property type="match status" value="1"/>
</dbReference>
<protein>
    <submittedName>
        <fullName evidence="3">Extracellular solute-binding protein</fullName>
    </submittedName>
</protein>
<dbReference type="EMBL" id="VKKG01000002">
    <property type="protein sequence ID" value="TRY18913.1"/>
    <property type="molecule type" value="Genomic_DNA"/>
</dbReference>
<evidence type="ECO:0000313" key="3">
    <source>
        <dbReference type="EMBL" id="TRY18913.1"/>
    </source>
</evidence>
<dbReference type="InterPro" id="IPR006311">
    <property type="entry name" value="TAT_signal"/>
</dbReference>
<dbReference type="InterPro" id="IPR006059">
    <property type="entry name" value="SBP"/>
</dbReference>
<accession>A0A553K2H3</accession>
<dbReference type="Proteomes" id="UP000317638">
    <property type="component" value="Unassembled WGS sequence"/>
</dbReference>
<dbReference type="PANTHER" id="PTHR43649">
    <property type="entry name" value="ARABINOSE-BINDING PROTEIN-RELATED"/>
    <property type="match status" value="1"/>
</dbReference>
<keyword evidence="4" id="KW-1185">Reference proteome</keyword>
<evidence type="ECO:0000256" key="2">
    <source>
        <dbReference type="ARBA" id="ARBA00022448"/>
    </source>
</evidence>
<evidence type="ECO:0000313" key="4">
    <source>
        <dbReference type="Proteomes" id="UP000317638"/>
    </source>
</evidence>